<organism evidence="2 3">
    <name type="scientific">Romanomermis culicivorax</name>
    <name type="common">Nematode worm</name>
    <dbReference type="NCBI Taxonomy" id="13658"/>
    <lineage>
        <taxon>Eukaryota</taxon>
        <taxon>Metazoa</taxon>
        <taxon>Ecdysozoa</taxon>
        <taxon>Nematoda</taxon>
        <taxon>Enoplea</taxon>
        <taxon>Dorylaimia</taxon>
        <taxon>Mermithida</taxon>
        <taxon>Mermithoidea</taxon>
        <taxon>Mermithidae</taxon>
        <taxon>Romanomermis</taxon>
    </lineage>
</organism>
<protein>
    <submittedName>
        <fullName evidence="3">G-protein coupled receptors family 1 profile domain-containing protein</fullName>
    </submittedName>
</protein>
<proteinExistence type="predicted"/>
<reference evidence="3" key="1">
    <citation type="submission" date="2022-11" db="UniProtKB">
        <authorList>
            <consortium name="WormBaseParasite"/>
        </authorList>
    </citation>
    <scope>IDENTIFICATION</scope>
</reference>
<feature type="transmembrane region" description="Helical" evidence="1">
    <location>
        <begin position="181"/>
        <end position="206"/>
    </location>
</feature>
<feature type="transmembrane region" description="Helical" evidence="1">
    <location>
        <begin position="147"/>
        <end position="169"/>
    </location>
</feature>
<name>A0A915JKT7_ROMCU</name>
<dbReference type="WBParaSite" id="nRc.2.0.1.t26809-RA">
    <property type="protein sequence ID" value="nRc.2.0.1.t26809-RA"/>
    <property type="gene ID" value="nRc.2.0.1.g26809"/>
</dbReference>
<dbReference type="Proteomes" id="UP000887565">
    <property type="component" value="Unplaced"/>
</dbReference>
<dbReference type="SUPFAM" id="SSF81321">
    <property type="entry name" value="Family A G protein-coupled receptor-like"/>
    <property type="match status" value="1"/>
</dbReference>
<keyword evidence="1" id="KW-0812">Transmembrane</keyword>
<feature type="transmembrane region" description="Helical" evidence="1">
    <location>
        <begin position="95"/>
        <end position="113"/>
    </location>
</feature>
<feature type="transmembrane region" description="Helical" evidence="1">
    <location>
        <begin position="22"/>
        <end position="46"/>
    </location>
</feature>
<sequence>MFNISHSEDSICSAEQTSLLSFLWAIAFIIGTICGLITNCINLKILTHKQYPTTTLSIYLIVLCFTDMAALLINILLWEILVIAKWSKSIAFTNFWYKVMLVLYPMILIAVSTSGNASNETGQFLPASLSDNKNHQKRIEMRQHSTVLTIMFSYLVSSLPWSIAQLWLIYPGVNVDGFATIFPWLMEISGVFALVFHGAKIVIYYFRDENFRTLFPGFG</sequence>
<evidence type="ECO:0000313" key="3">
    <source>
        <dbReference type="WBParaSite" id="nRc.2.0.1.t26809-RA"/>
    </source>
</evidence>
<feature type="transmembrane region" description="Helical" evidence="1">
    <location>
        <begin position="58"/>
        <end position="83"/>
    </location>
</feature>
<keyword evidence="1" id="KW-0472">Membrane</keyword>
<dbReference type="AlphaFoldDB" id="A0A915JKT7"/>
<keyword evidence="2" id="KW-1185">Reference proteome</keyword>
<evidence type="ECO:0000313" key="2">
    <source>
        <dbReference type="Proteomes" id="UP000887565"/>
    </source>
</evidence>
<evidence type="ECO:0000256" key="1">
    <source>
        <dbReference type="SAM" id="Phobius"/>
    </source>
</evidence>
<accession>A0A915JKT7</accession>
<dbReference type="Gene3D" id="1.20.1070.10">
    <property type="entry name" value="Rhodopsin 7-helix transmembrane proteins"/>
    <property type="match status" value="1"/>
</dbReference>
<keyword evidence="1" id="KW-1133">Transmembrane helix</keyword>